<reference evidence="1 2" key="1">
    <citation type="submission" date="2018-04" db="EMBL/GenBank/DDBJ databases">
        <title>Sphingobacterium sp. M46 Genome.</title>
        <authorList>
            <person name="Cheng J."/>
            <person name="Li Y."/>
        </authorList>
    </citation>
    <scope>NUCLEOTIDE SEQUENCE [LARGE SCALE GENOMIC DNA]</scope>
    <source>
        <strain evidence="1 2">M46</strain>
    </source>
</reference>
<proteinExistence type="predicted"/>
<gene>
    <name evidence="1" type="ORF">DCO56_28175</name>
</gene>
<evidence type="ECO:0008006" key="3">
    <source>
        <dbReference type="Google" id="ProtNLM"/>
    </source>
</evidence>
<dbReference type="Proteomes" id="UP000250831">
    <property type="component" value="Unassembled WGS sequence"/>
</dbReference>
<accession>A0A363NK18</accession>
<name>A0A363NK18_9SPHI</name>
<dbReference type="PROSITE" id="PS51257">
    <property type="entry name" value="PROKAR_LIPOPROTEIN"/>
    <property type="match status" value="1"/>
</dbReference>
<organism evidence="1 2">
    <name type="scientific">Sphingobacterium athyrii</name>
    <dbReference type="NCBI Taxonomy" id="2152717"/>
    <lineage>
        <taxon>Bacteria</taxon>
        <taxon>Pseudomonadati</taxon>
        <taxon>Bacteroidota</taxon>
        <taxon>Sphingobacteriia</taxon>
        <taxon>Sphingobacteriales</taxon>
        <taxon>Sphingobacteriaceae</taxon>
        <taxon>Sphingobacterium</taxon>
    </lineage>
</organism>
<sequence length="255" mass="28649">MKRNFNIKWIQVGVMLLTLLTTGCSLFDMELQENYDYEHKTLDPNIGISARKFLENRSYGTPENPTDTAFKWMRMGLEYAGIDLNELEKADRTFIFLHNDAIKIWDVKTKKVTGGLFLDFPIVTGVDGTGKPLTKPAAKWEDYSKEDVRNYFLYLILQGKYNFADLSIDNVKAKTLLPANTVASKGSLLGYLNEGKGFDQEGAMYLKLVNNSDLAPIQINNKTTNRSGGYGVTNGVVHVYGVKGNTTVYPFISLQ</sequence>
<comment type="caution">
    <text evidence="1">The sequence shown here is derived from an EMBL/GenBank/DDBJ whole genome shotgun (WGS) entry which is preliminary data.</text>
</comment>
<dbReference type="OrthoDB" id="1032410at2"/>
<keyword evidence="2" id="KW-1185">Reference proteome</keyword>
<evidence type="ECO:0000313" key="1">
    <source>
        <dbReference type="EMBL" id="PUV21115.1"/>
    </source>
</evidence>
<dbReference type="RefSeq" id="WP_108637014.1">
    <property type="nucleotide sequence ID" value="NZ_QCXX01000012.1"/>
</dbReference>
<protein>
    <recommendedName>
        <fullName evidence="3">FAS1 domain-containing protein</fullName>
    </recommendedName>
</protein>
<dbReference type="AlphaFoldDB" id="A0A363NK18"/>
<evidence type="ECO:0000313" key="2">
    <source>
        <dbReference type="Proteomes" id="UP000250831"/>
    </source>
</evidence>
<dbReference type="EMBL" id="QCXX01000012">
    <property type="protein sequence ID" value="PUV21115.1"/>
    <property type="molecule type" value="Genomic_DNA"/>
</dbReference>